<dbReference type="InterPro" id="IPR007815">
    <property type="entry name" value="Emycin_Estase"/>
</dbReference>
<dbReference type="KEGG" id="upl:DSM104440_03527"/>
<sequence length="587" mass="64388">MAAAAPATAADFPAANLDFESWEDGRPTGWYRPPVSTSFTISPDCTESREGKCALKVSGGAANQYFPVSQTKPPGAAAGHRLKFSGWIRTRNLEGGFAGLWLRVDAADRRMMAIERMEKTGPRGTTEWQQFEIAIAVPPNAGSILIGVIVSGSGETWFDDLKLTVDTSVNVPKLELPRPPRPKPSQSLATDAELAIPAADVPRVSDALKADAQSRVVPIRSLFSDDFSDLQFLKPLLEGKRIVQLGESSHGVAEFNWMKARLVRFLHRELGFDVVAFESSLSGCDVADAGIGTKPPGDVMRDCIFSVWHSSETLGVFEYLDATRKVGQRISLAGFDTQNSGYARRAVHARLITYAALVDPKLGDRIEAAEPFTLRPKLSKEEAGTLRAAYTDLAEGLARNRATLMQKATRHIDIDLAIQEARSRVRLVDQLAEPDLVRSMPIRDEGMADNLDFIADRMFPGRKIIVWAHNGHIAKDDPNAPGFMGSHVARRRGQETYTVGLYMGRGMSAMNDRSVVDIAPPPHGSLEAIIASAGWRMGFVDFSRSPSEWMLSTVIARGWGREILRLVPAKAYDAVIYIDRVTPPDYQ</sequence>
<dbReference type="PANTHER" id="PTHR31299:SF0">
    <property type="entry name" value="ESTERASE, PUTATIVE (AFU_ORTHOLOGUE AFUA_1G05850)-RELATED"/>
    <property type="match status" value="1"/>
</dbReference>
<dbReference type="InParanoid" id="A0A6M4HAV5"/>
<dbReference type="Gene3D" id="2.60.120.260">
    <property type="entry name" value="Galactose-binding domain-like"/>
    <property type="match status" value="1"/>
</dbReference>
<gene>
    <name evidence="1" type="ORF">DSM104440_03527</name>
</gene>
<dbReference type="Gene3D" id="3.30.1870.10">
    <property type="entry name" value="EreA-like, domain 2"/>
    <property type="match status" value="1"/>
</dbReference>
<dbReference type="SUPFAM" id="SSF159501">
    <property type="entry name" value="EreA/ChaN-like"/>
    <property type="match status" value="1"/>
</dbReference>
<dbReference type="CDD" id="cd14728">
    <property type="entry name" value="Ere-like"/>
    <property type="match status" value="1"/>
</dbReference>
<keyword evidence="2" id="KW-1185">Reference proteome</keyword>
<proteinExistence type="predicted"/>
<dbReference type="EMBL" id="CP053073">
    <property type="protein sequence ID" value="QJR16691.1"/>
    <property type="molecule type" value="Genomic_DNA"/>
</dbReference>
<dbReference type="Gene3D" id="1.20.1440.30">
    <property type="entry name" value="Biosynthetic Protein domain"/>
    <property type="match status" value="1"/>
</dbReference>
<dbReference type="Proteomes" id="UP000503096">
    <property type="component" value="Chromosome"/>
</dbReference>
<name>A0A6M4HAV5_9PROT</name>
<dbReference type="PANTHER" id="PTHR31299">
    <property type="entry name" value="ESTERASE, PUTATIVE (AFU_ORTHOLOGUE AFUA_1G05850)-RELATED"/>
    <property type="match status" value="1"/>
</dbReference>
<accession>A0A6M4HAV5</accession>
<protein>
    <recommendedName>
        <fullName evidence="3">Erythromycin esterase</fullName>
    </recommendedName>
</protein>
<dbReference type="GO" id="GO:0046677">
    <property type="term" value="P:response to antibiotic"/>
    <property type="evidence" value="ECO:0007669"/>
    <property type="project" value="InterPro"/>
</dbReference>
<dbReference type="RefSeq" id="WP_212758129.1">
    <property type="nucleotide sequence ID" value="NZ_CP053073.1"/>
</dbReference>
<evidence type="ECO:0008006" key="3">
    <source>
        <dbReference type="Google" id="ProtNLM"/>
    </source>
</evidence>
<dbReference type="AlphaFoldDB" id="A0A6M4HAV5"/>
<evidence type="ECO:0000313" key="1">
    <source>
        <dbReference type="EMBL" id="QJR16691.1"/>
    </source>
</evidence>
<dbReference type="Pfam" id="PF05139">
    <property type="entry name" value="Erythro_esteras"/>
    <property type="match status" value="1"/>
</dbReference>
<organism evidence="1 2">
    <name type="scientific">Usitatibacter palustris</name>
    <dbReference type="NCBI Taxonomy" id="2732487"/>
    <lineage>
        <taxon>Bacteria</taxon>
        <taxon>Pseudomonadati</taxon>
        <taxon>Pseudomonadota</taxon>
        <taxon>Betaproteobacteria</taxon>
        <taxon>Nitrosomonadales</taxon>
        <taxon>Usitatibacteraceae</taxon>
        <taxon>Usitatibacter</taxon>
    </lineage>
</organism>
<dbReference type="Gene3D" id="3.40.1660.10">
    <property type="entry name" value="EreA-like (biosynthetic domain)"/>
    <property type="match status" value="1"/>
</dbReference>
<reference evidence="1 2" key="1">
    <citation type="submission" date="2020-04" db="EMBL/GenBank/DDBJ databases">
        <title>Usitatibacter rugosus gen. nov., sp. nov. and Usitatibacter palustris sp. nov., novel members of Usitatibacteraceae fam. nov. within the order Nitrosomonadales isolated from soil.</title>
        <authorList>
            <person name="Huber K.J."/>
            <person name="Neumann-Schaal M."/>
            <person name="Geppert A."/>
            <person name="Luckner M."/>
            <person name="Wanner G."/>
            <person name="Overmann J."/>
        </authorList>
    </citation>
    <scope>NUCLEOTIDE SEQUENCE [LARGE SCALE GENOMIC DNA]</scope>
    <source>
        <strain evidence="1 2">Swamp67</strain>
    </source>
</reference>
<evidence type="ECO:0000313" key="2">
    <source>
        <dbReference type="Proteomes" id="UP000503096"/>
    </source>
</evidence>
<dbReference type="InterPro" id="IPR052036">
    <property type="entry name" value="Hydrolase/PRTase-associated"/>
</dbReference>